<dbReference type="Proteomes" id="UP000510721">
    <property type="component" value="Plasmid pEmeITTGR7b"/>
</dbReference>
<dbReference type="AlphaFoldDB" id="A0A859QQE7"/>
<evidence type="ECO:0000313" key="1">
    <source>
        <dbReference type="EMBL" id="QLL64327.1"/>
    </source>
</evidence>
<organism evidence="1 2">
    <name type="scientific">Sinorhizobium mexicanum</name>
    <dbReference type="NCBI Taxonomy" id="375549"/>
    <lineage>
        <taxon>Bacteria</taxon>
        <taxon>Pseudomonadati</taxon>
        <taxon>Pseudomonadota</taxon>
        <taxon>Alphaproteobacteria</taxon>
        <taxon>Hyphomicrobiales</taxon>
        <taxon>Rhizobiaceae</taxon>
        <taxon>Sinorhizobium/Ensifer group</taxon>
        <taxon>Sinorhizobium</taxon>
    </lineage>
</organism>
<proteinExistence type="predicted"/>
<keyword evidence="1" id="KW-0614">Plasmid</keyword>
<name>A0A859QQE7_9HYPH</name>
<evidence type="ECO:0000313" key="2">
    <source>
        <dbReference type="Proteomes" id="UP000510721"/>
    </source>
</evidence>
<dbReference type="KEGG" id="emx:FKV68_23090"/>
<sequence>MVNTGQARSGEGETSLRRLDAALNRLKHLHETLLDRLQCLDSDNDQVSSLTAPPRTQRSECMVIVWPAAPGHGDIGPRINAAPHLTAIEQKEQLHGARADSAMC</sequence>
<protein>
    <submittedName>
        <fullName evidence="1">Uncharacterized protein</fullName>
    </submittedName>
</protein>
<keyword evidence="2" id="KW-1185">Reference proteome</keyword>
<geneLocation type="plasmid" evidence="2">
    <name>pemeittgr7b</name>
</geneLocation>
<reference evidence="1 2" key="1">
    <citation type="submission" date="2019-06" db="EMBL/GenBank/DDBJ databases">
        <title>Complete genome sequence of Ensifer mexicanus ITTG R7 isolated from nodules of Acacia angustissima (Mill.) Kuntze.</title>
        <authorList>
            <person name="Rincon-Rosales R."/>
            <person name="Rogel M.A."/>
            <person name="Guerrero G."/>
            <person name="Rincon-Molina C.I."/>
            <person name="Lopez-Lopez A."/>
            <person name="Martinez-Romero E."/>
        </authorList>
    </citation>
    <scope>NUCLEOTIDE SEQUENCE [LARGE SCALE GENOMIC DNA]</scope>
    <source>
        <strain evidence="1 2">ITTG R7</strain>
        <plasmid evidence="2">pemeittgr7b</plasmid>
    </source>
</reference>
<dbReference type="EMBL" id="CP041240">
    <property type="protein sequence ID" value="QLL64327.1"/>
    <property type="molecule type" value="Genomic_DNA"/>
</dbReference>
<dbReference type="RefSeq" id="WP_180942206.1">
    <property type="nucleotide sequence ID" value="NZ_CP041240.1"/>
</dbReference>
<accession>A0A859QQE7</accession>
<gene>
    <name evidence="1" type="ORF">FKV68_23090</name>
</gene>